<dbReference type="CDD" id="cd00531">
    <property type="entry name" value="NTF2_like"/>
    <property type="match status" value="1"/>
</dbReference>
<dbReference type="InterPro" id="IPR037401">
    <property type="entry name" value="SnoaL-like"/>
</dbReference>
<protein>
    <recommendedName>
        <fullName evidence="1">SnoaL-like domain-containing protein</fullName>
    </recommendedName>
</protein>
<dbReference type="Pfam" id="PF13577">
    <property type="entry name" value="SnoaL_4"/>
    <property type="match status" value="1"/>
</dbReference>
<evidence type="ECO:0000313" key="2">
    <source>
        <dbReference type="EMBL" id="ABN96099.1"/>
    </source>
</evidence>
<dbReference type="AlphaFoldDB" id="A0A5Q5CAA6"/>
<accession>A0A5Q5CAA6</accession>
<dbReference type="SUPFAM" id="SSF54427">
    <property type="entry name" value="NTF2-like"/>
    <property type="match status" value="1"/>
</dbReference>
<organism evidence="2">
    <name type="scientific">Mycobacterium sp. (strain JLS)</name>
    <dbReference type="NCBI Taxonomy" id="164757"/>
    <lineage>
        <taxon>Bacteria</taxon>
        <taxon>Bacillati</taxon>
        <taxon>Actinomycetota</taxon>
        <taxon>Actinomycetes</taxon>
        <taxon>Mycobacteriales</taxon>
        <taxon>Mycobacteriaceae</taxon>
        <taxon>Mycobacterium</taxon>
    </lineage>
</organism>
<proteinExistence type="predicted"/>
<name>A0A5Q5CAA6_MYCSJ</name>
<gene>
    <name evidence="2" type="ordered locus">Mjls_0286</name>
</gene>
<dbReference type="InterPro" id="IPR032710">
    <property type="entry name" value="NTF2-like_dom_sf"/>
</dbReference>
<sequence>MSSDRLTALEARLQRLEDERDIQRLIASYGPYVDAADADGAAALWAEDGSYDVEGWRMTSRDDVRAMVSSDGHRALVAAGCCHFLGPSIVTVDDDEAVAVCESVVLRTTGETPVGYAVWRAAANHFHLRRVGGVWQIAARTTRLLDGNPEAHRLLTAGVAGQRSDLS</sequence>
<reference evidence="2" key="1">
    <citation type="submission" date="2007-02" db="EMBL/GenBank/DDBJ databases">
        <title>Complete sequence of Mycobacterium sp. JLS.</title>
        <authorList>
            <consortium name="US DOE Joint Genome Institute"/>
            <person name="Copeland A."/>
            <person name="Lucas S."/>
            <person name="Lapidus A."/>
            <person name="Barry K."/>
            <person name="Detter J.C."/>
            <person name="Glavina del Rio T."/>
            <person name="Hammon N."/>
            <person name="Israni S."/>
            <person name="Dalin E."/>
            <person name="Tice H."/>
            <person name="Pitluck S."/>
            <person name="Chain P."/>
            <person name="Malfatti S."/>
            <person name="Shin M."/>
            <person name="Vergez L."/>
            <person name="Schmutz J."/>
            <person name="Larimer F."/>
            <person name="Land M."/>
            <person name="Hauser L."/>
            <person name="Kyrpides N."/>
            <person name="Mikhailova N."/>
            <person name="Miller C.D."/>
            <person name="Anderson A.J."/>
            <person name="Sims R.C."/>
            <person name="Richardson P."/>
        </authorList>
    </citation>
    <scope>NUCLEOTIDE SEQUENCE [LARGE SCALE GENOMIC DNA]</scope>
    <source>
        <strain evidence="2">JLS</strain>
    </source>
</reference>
<evidence type="ECO:0000259" key="1">
    <source>
        <dbReference type="Pfam" id="PF13577"/>
    </source>
</evidence>
<feature type="domain" description="SnoaL-like" evidence="1">
    <location>
        <begin position="14"/>
        <end position="141"/>
    </location>
</feature>
<dbReference type="Gene3D" id="3.10.450.50">
    <property type="match status" value="1"/>
</dbReference>
<dbReference type="KEGG" id="mjl:Mjls_0286"/>
<dbReference type="EMBL" id="CP000580">
    <property type="protein sequence ID" value="ABN96099.1"/>
    <property type="molecule type" value="Genomic_DNA"/>
</dbReference>